<gene>
    <name evidence="1" type="ORF">B0H17DRAFT_1190818</name>
</gene>
<dbReference type="Proteomes" id="UP001221757">
    <property type="component" value="Unassembled WGS sequence"/>
</dbReference>
<proteinExistence type="predicted"/>
<dbReference type="EMBL" id="JARKIE010000002">
    <property type="protein sequence ID" value="KAJ7709632.1"/>
    <property type="molecule type" value="Genomic_DNA"/>
</dbReference>
<name>A0AAD7H1A6_MYCRO</name>
<organism evidence="1 2">
    <name type="scientific">Mycena rosella</name>
    <name type="common">Pink bonnet</name>
    <name type="synonym">Agaricus rosellus</name>
    <dbReference type="NCBI Taxonomy" id="1033263"/>
    <lineage>
        <taxon>Eukaryota</taxon>
        <taxon>Fungi</taxon>
        <taxon>Dikarya</taxon>
        <taxon>Basidiomycota</taxon>
        <taxon>Agaricomycotina</taxon>
        <taxon>Agaricomycetes</taxon>
        <taxon>Agaricomycetidae</taxon>
        <taxon>Agaricales</taxon>
        <taxon>Marasmiineae</taxon>
        <taxon>Mycenaceae</taxon>
        <taxon>Mycena</taxon>
    </lineage>
</organism>
<accession>A0AAD7H1A6</accession>
<keyword evidence="2" id="KW-1185">Reference proteome</keyword>
<dbReference type="AlphaFoldDB" id="A0AAD7H1A6"/>
<sequence length="139" mass="15464">MRGVLELAMRNVRISDGPAMAPILFANGPRLQIPGYRGAKVHVWELNTLTLMGMCHATSPNDDTPTVEALRKLQELIHDHEERLLARSYRVWSTSLGAVETRLLDSVLDCDPEDPQFLAVGAARVLLRQRPLSPSDPDL</sequence>
<evidence type="ECO:0000313" key="1">
    <source>
        <dbReference type="EMBL" id="KAJ7709632.1"/>
    </source>
</evidence>
<evidence type="ECO:0000313" key="2">
    <source>
        <dbReference type="Proteomes" id="UP001221757"/>
    </source>
</evidence>
<reference evidence="1" key="1">
    <citation type="submission" date="2023-03" db="EMBL/GenBank/DDBJ databases">
        <title>Massive genome expansion in bonnet fungi (Mycena s.s.) driven by repeated elements and novel gene families across ecological guilds.</title>
        <authorList>
            <consortium name="Lawrence Berkeley National Laboratory"/>
            <person name="Harder C.B."/>
            <person name="Miyauchi S."/>
            <person name="Viragh M."/>
            <person name="Kuo A."/>
            <person name="Thoen E."/>
            <person name="Andreopoulos B."/>
            <person name="Lu D."/>
            <person name="Skrede I."/>
            <person name="Drula E."/>
            <person name="Henrissat B."/>
            <person name="Morin E."/>
            <person name="Kohler A."/>
            <person name="Barry K."/>
            <person name="LaButti K."/>
            <person name="Morin E."/>
            <person name="Salamov A."/>
            <person name="Lipzen A."/>
            <person name="Mereny Z."/>
            <person name="Hegedus B."/>
            <person name="Baldrian P."/>
            <person name="Stursova M."/>
            <person name="Weitz H."/>
            <person name="Taylor A."/>
            <person name="Grigoriev I.V."/>
            <person name="Nagy L.G."/>
            <person name="Martin F."/>
            <person name="Kauserud H."/>
        </authorList>
    </citation>
    <scope>NUCLEOTIDE SEQUENCE</scope>
    <source>
        <strain evidence="1">CBHHK067</strain>
    </source>
</reference>
<comment type="caution">
    <text evidence="1">The sequence shown here is derived from an EMBL/GenBank/DDBJ whole genome shotgun (WGS) entry which is preliminary data.</text>
</comment>
<protein>
    <submittedName>
        <fullName evidence="1">Uncharacterized protein</fullName>
    </submittedName>
</protein>